<keyword evidence="4" id="KW-1185">Reference proteome</keyword>
<keyword evidence="2" id="KW-0732">Signal</keyword>
<dbReference type="Pfam" id="PF07676">
    <property type="entry name" value="PD40"/>
    <property type="match status" value="1"/>
</dbReference>
<dbReference type="STRING" id="408074.SAMN05660909_04176"/>
<protein>
    <submittedName>
        <fullName evidence="3">WD40-like Beta Propeller Repeat</fullName>
    </submittedName>
</protein>
<dbReference type="OrthoDB" id="9815657at2"/>
<feature type="signal peptide" evidence="2">
    <location>
        <begin position="1"/>
        <end position="24"/>
    </location>
</feature>
<evidence type="ECO:0000313" key="4">
    <source>
        <dbReference type="Proteomes" id="UP000199656"/>
    </source>
</evidence>
<evidence type="ECO:0000256" key="2">
    <source>
        <dbReference type="SAM" id="SignalP"/>
    </source>
</evidence>
<dbReference type="EMBL" id="FNRL01000022">
    <property type="protein sequence ID" value="SEA92348.1"/>
    <property type="molecule type" value="Genomic_DNA"/>
</dbReference>
<dbReference type="PANTHER" id="PTHR36842:SF1">
    <property type="entry name" value="PROTEIN TOLB"/>
    <property type="match status" value="1"/>
</dbReference>
<feature type="chain" id="PRO_5011776847" evidence="2">
    <location>
        <begin position="25"/>
        <end position="308"/>
    </location>
</feature>
<dbReference type="PANTHER" id="PTHR36842">
    <property type="entry name" value="PROTEIN TOLB HOMOLOG"/>
    <property type="match status" value="1"/>
</dbReference>
<sequence>MKTHFRWLVLPVLLYAGCLLPACSKDKKSNVPGGSGSADRIFYSGNTAFKILDLRSGTEKSIINNAAESHQERYDVARDGSQIVFYSESLTSDDITFTIYNADGGVIKTFRVGKYVSGIPKLSPDKSMIAFIWQPASTYPDKYVAVFSRDGRQLRAFKGVDDYAWTSDQRLLMVTSNAFYLSSADLSTAQQLRNLNGLPEEPEQLDISRNDKRVAFVSGSHIWMINMDGSGLRQVTSSGNREWYPAWSPDDSRIYFNLDWTGNCLELRVIPSDAAQVINIDPHTDGPAPRIMLNGNRICSQSQPMARP</sequence>
<organism evidence="3 4">
    <name type="scientific">Chitinophaga terrae</name>
    <name type="common">ex Kim and Jung 2007</name>
    <dbReference type="NCBI Taxonomy" id="408074"/>
    <lineage>
        <taxon>Bacteria</taxon>
        <taxon>Pseudomonadati</taxon>
        <taxon>Bacteroidota</taxon>
        <taxon>Chitinophagia</taxon>
        <taxon>Chitinophagales</taxon>
        <taxon>Chitinophagaceae</taxon>
        <taxon>Chitinophaga</taxon>
    </lineage>
</organism>
<gene>
    <name evidence="3" type="ORF">SAMN05660909_04176</name>
</gene>
<proteinExistence type="inferred from homology"/>
<dbReference type="Gene3D" id="2.120.10.30">
    <property type="entry name" value="TolB, C-terminal domain"/>
    <property type="match status" value="2"/>
</dbReference>
<dbReference type="AlphaFoldDB" id="A0A1H4F6C8"/>
<evidence type="ECO:0000256" key="1">
    <source>
        <dbReference type="ARBA" id="ARBA00009820"/>
    </source>
</evidence>
<dbReference type="SUPFAM" id="SSF82171">
    <property type="entry name" value="DPP6 N-terminal domain-like"/>
    <property type="match status" value="1"/>
</dbReference>
<dbReference type="InterPro" id="IPR011042">
    <property type="entry name" value="6-blade_b-propeller_TolB-like"/>
</dbReference>
<dbReference type="Proteomes" id="UP000199656">
    <property type="component" value="Unassembled WGS sequence"/>
</dbReference>
<evidence type="ECO:0000313" key="3">
    <source>
        <dbReference type="EMBL" id="SEA92348.1"/>
    </source>
</evidence>
<dbReference type="RefSeq" id="WP_089763839.1">
    <property type="nucleotide sequence ID" value="NZ_BKAT01000036.1"/>
</dbReference>
<name>A0A1H4F6C8_9BACT</name>
<accession>A0A1H4F6C8</accession>
<reference evidence="4" key="1">
    <citation type="submission" date="2016-10" db="EMBL/GenBank/DDBJ databases">
        <authorList>
            <person name="Varghese N."/>
            <person name="Submissions S."/>
        </authorList>
    </citation>
    <scope>NUCLEOTIDE SEQUENCE [LARGE SCALE GENOMIC DNA]</scope>
    <source>
        <strain evidence="4">DSM 23920</strain>
    </source>
</reference>
<comment type="similarity">
    <text evidence="1">Belongs to the TolB family.</text>
</comment>
<dbReference type="InterPro" id="IPR011659">
    <property type="entry name" value="WD40"/>
</dbReference>